<keyword evidence="3" id="KW-1185">Reference proteome</keyword>
<name>A0A564ZJI0_9BACT</name>
<gene>
    <name evidence="2" type="ORF">MELA_01874</name>
</gene>
<dbReference type="InterPro" id="IPR010982">
    <property type="entry name" value="Lambda_DNA-bd_dom_sf"/>
</dbReference>
<proteinExistence type="predicted"/>
<dbReference type="AlphaFoldDB" id="A0A564ZJI0"/>
<feature type="domain" description="HTH cro/C1-type" evidence="1">
    <location>
        <begin position="31"/>
        <end position="86"/>
    </location>
</feature>
<dbReference type="PROSITE" id="PS50943">
    <property type="entry name" value="HTH_CROC1"/>
    <property type="match status" value="1"/>
</dbReference>
<organism evidence="2 3">
    <name type="scientific">Candidatus Methylomirabilis lanthanidiphila</name>
    <dbReference type="NCBI Taxonomy" id="2211376"/>
    <lineage>
        <taxon>Bacteria</taxon>
        <taxon>Candidatus Methylomirabilota</taxon>
        <taxon>Candidatus Methylomirabilia</taxon>
        <taxon>Candidatus Methylomirabilales</taxon>
        <taxon>Candidatus Methylomirabilaceae</taxon>
        <taxon>Candidatus Methylomirabilis</taxon>
    </lineage>
</organism>
<dbReference type="SUPFAM" id="SSF47413">
    <property type="entry name" value="lambda repressor-like DNA-binding domains"/>
    <property type="match status" value="1"/>
</dbReference>
<evidence type="ECO:0000259" key="1">
    <source>
        <dbReference type="PROSITE" id="PS50943"/>
    </source>
</evidence>
<evidence type="ECO:0000313" key="3">
    <source>
        <dbReference type="Proteomes" id="UP000334340"/>
    </source>
</evidence>
<dbReference type="InterPro" id="IPR001387">
    <property type="entry name" value="Cro/C1-type_HTH"/>
</dbReference>
<dbReference type="GO" id="GO:0003677">
    <property type="term" value="F:DNA binding"/>
    <property type="evidence" value="ECO:0007669"/>
    <property type="project" value="InterPro"/>
</dbReference>
<dbReference type="Pfam" id="PF01381">
    <property type="entry name" value="HTH_3"/>
    <property type="match status" value="1"/>
</dbReference>
<accession>A0A564ZJI0</accession>
<evidence type="ECO:0000313" key="2">
    <source>
        <dbReference type="EMBL" id="VUZ85489.1"/>
    </source>
</evidence>
<dbReference type="EMBL" id="CABIKM010000026">
    <property type="protein sequence ID" value="VUZ85489.1"/>
    <property type="molecule type" value="Genomic_DNA"/>
</dbReference>
<dbReference type="Proteomes" id="UP000334340">
    <property type="component" value="Unassembled WGS sequence"/>
</dbReference>
<sequence>MKGWLAKRVESLAGRAGYETQKLMLGISERIVARMAEVGMNRSALAETLGKDRSQVTRLLNGNPNVTLKTLVEISTALGTRWKIDLADNASKHTSANDRYIELAEWLVHLPAGYSTSEKSWSSLEDTLRAYSARAFQKPCVNAVHSSANRYLFVRQDFREVVN</sequence>
<protein>
    <submittedName>
        <fullName evidence="2">Helix-turn-helix protein</fullName>
    </submittedName>
</protein>
<dbReference type="CDD" id="cd00093">
    <property type="entry name" value="HTH_XRE"/>
    <property type="match status" value="1"/>
</dbReference>
<dbReference type="SMART" id="SM00530">
    <property type="entry name" value="HTH_XRE"/>
    <property type="match status" value="1"/>
</dbReference>
<reference evidence="2 3" key="1">
    <citation type="submission" date="2019-07" db="EMBL/GenBank/DDBJ databases">
        <authorList>
            <person name="Cremers G."/>
        </authorList>
    </citation>
    <scope>NUCLEOTIDE SEQUENCE [LARGE SCALE GENOMIC DNA]</scope>
</reference>
<dbReference type="Gene3D" id="1.10.260.40">
    <property type="entry name" value="lambda repressor-like DNA-binding domains"/>
    <property type="match status" value="1"/>
</dbReference>